<dbReference type="CDD" id="cd05233">
    <property type="entry name" value="SDR_c"/>
    <property type="match status" value="1"/>
</dbReference>
<dbReference type="Gene3D" id="3.40.50.720">
    <property type="entry name" value="NAD(P)-binding Rossmann-like Domain"/>
    <property type="match status" value="1"/>
</dbReference>
<comment type="caution">
    <text evidence="3">The sequence shown here is derived from an EMBL/GenBank/DDBJ whole genome shotgun (WGS) entry which is preliminary data.</text>
</comment>
<dbReference type="OrthoDB" id="335726at2"/>
<name>A0A4S2H8H0_9PROT</name>
<dbReference type="PRINTS" id="PR00081">
    <property type="entry name" value="GDHRDH"/>
</dbReference>
<reference evidence="3 4" key="1">
    <citation type="journal article" date="2013" name="Int. J. Syst. Evol. Microbiol.">
        <title>Marinicauda pacifica gen. nov., sp. nov., a prosthecate alphaproteobacterium of the family Hyphomonadaceae isolated from deep seawater.</title>
        <authorList>
            <person name="Zhang X.Y."/>
            <person name="Li G.W."/>
            <person name="Wang C.S."/>
            <person name="Zhang Y.J."/>
            <person name="Xu X.W."/>
            <person name="Li H."/>
            <person name="Liu A."/>
            <person name="Liu C."/>
            <person name="Xie B.B."/>
            <person name="Qin Q.L."/>
            <person name="Xu Z."/>
            <person name="Chen X.L."/>
            <person name="Zhou B.C."/>
            <person name="Zhang Y.Z."/>
        </authorList>
    </citation>
    <scope>NUCLEOTIDE SEQUENCE [LARGE SCALE GENOMIC DNA]</scope>
    <source>
        <strain evidence="3 4">P-1 km-3</strain>
    </source>
</reference>
<dbReference type="PROSITE" id="PS00061">
    <property type="entry name" value="ADH_SHORT"/>
    <property type="match status" value="1"/>
</dbReference>
<keyword evidence="2" id="KW-0560">Oxidoreductase</keyword>
<evidence type="ECO:0000256" key="1">
    <source>
        <dbReference type="ARBA" id="ARBA00006484"/>
    </source>
</evidence>
<dbReference type="PANTHER" id="PTHR44196:SF1">
    <property type="entry name" value="DEHYDROGENASE_REDUCTASE SDR FAMILY MEMBER 7B"/>
    <property type="match status" value="1"/>
</dbReference>
<dbReference type="RefSeq" id="WP_135945253.1">
    <property type="nucleotide sequence ID" value="NZ_BMEI01000003.1"/>
</dbReference>
<comment type="similarity">
    <text evidence="1">Belongs to the short-chain dehydrogenases/reductases (SDR) family.</text>
</comment>
<dbReference type="InterPro" id="IPR002347">
    <property type="entry name" value="SDR_fam"/>
</dbReference>
<dbReference type="Pfam" id="PF00106">
    <property type="entry name" value="adh_short"/>
    <property type="match status" value="1"/>
</dbReference>
<dbReference type="GO" id="GO:0016020">
    <property type="term" value="C:membrane"/>
    <property type="evidence" value="ECO:0007669"/>
    <property type="project" value="TreeGrafter"/>
</dbReference>
<dbReference type="GO" id="GO:0016491">
    <property type="term" value="F:oxidoreductase activity"/>
    <property type="evidence" value="ECO:0007669"/>
    <property type="project" value="UniProtKB-KW"/>
</dbReference>
<dbReference type="EMBL" id="SRXV01000003">
    <property type="protein sequence ID" value="TGY92120.1"/>
    <property type="molecule type" value="Genomic_DNA"/>
</dbReference>
<proteinExistence type="inferred from homology"/>
<protein>
    <submittedName>
        <fullName evidence="3">SDR family NAD(P)-dependent oxidoreductase</fullName>
    </submittedName>
</protein>
<dbReference type="Proteomes" id="UP000305451">
    <property type="component" value="Unassembled WGS sequence"/>
</dbReference>
<dbReference type="AlphaFoldDB" id="A0A4S2H8H0"/>
<gene>
    <name evidence="3" type="ORF">E5162_10655</name>
</gene>
<evidence type="ECO:0000256" key="2">
    <source>
        <dbReference type="ARBA" id="ARBA00023002"/>
    </source>
</evidence>
<evidence type="ECO:0000313" key="3">
    <source>
        <dbReference type="EMBL" id="TGY92120.1"/>
    </source>
</evidence>
<accession>A0A4S2H8H0</accession>
<dbReference type="InterPro" id="IPR036291">
    <property type="entry name" value="NAD(P)-bd_dom_sf"/>
</dbReference>
<organism evidence="3 4">
    <name type="scientific">Marinicauda pacifica</name>
    <dbReference type="NCBI Taxonomy" id="1133559"/>
    <lineage>
        <taxon>Bacteria</taxon>
        <taxon>Pseudomonadati</taxon>
        <taxon>Pseudomonadota</taxon>
        <taxon>Alphaproteobacteria</taxon>
        <taxon>Maricaulales</taxon>
        <taxon>Maricaulaceae</taxon>
        <taxon>Marinicauda</taxon>
    </lineage>
</organism>
<keyword evidence="4" id="KW-1185">Reference proteome</keyword>
<dbReference type="InterPro" id="IPR020904">
    <property type="entry name" value="Sc_DH/Rdtase_CS"/>
</dbReference>
<sequence>MTDQNRKILVLGALSAMARESARVQAGKGASLYLVGRDGEALRAEADDLRVRGAGTVDTLAMDLTDTIQTDTILANASAALGGLDTILLFYGVLGDQAGAETDPGEAARIMDVTYTSAAQWVLAGARHLEAGAKSRGVLMTASSVAGDRGRRSNFVYGSAKAGLSVLMQGLAHKWGGLDDAPRAVNLKLGFVDTPMTSDVEKGGPLWASPEDIAAIVDRAIEKSGPTVYAPWFWRFIMLAVRATPHFIFKRVNL</sequence>
<dbReference type="SUPFAM" id="SSF51735">
    <property type="entry name" value="NAD(P)-binding Rossmann-fold domains"/>
    <property type="match status" value="1"/>
</dbReference>
<evidence type="ECO:0000313" key="4">
    <source>
        <dbReference type="Proteomes" id="UP000305451"/>
    </source>
</evidence>
<dbReference type="PANTHER" id="PTHR44196">
    <property type="entry name" value="DEHYDROGENASE/REDUCTASE SDR FAMILY MEMBER 7B"/>
    <property type="match status" value="1"/>
</dbReference>